<comment type="caution">
    <text evidence="2">The sequence shown here is derived from an EMBL/GenBank/DDBJ whole genome shotgun (WGS) entry which is preliminary data.</text>
</comment>
<evidence type="ECO:0000313" key="2">
    <source>
        <dbReference type="EMBL" id="MFD1647571.1"/>
    </source>
</evidence>
<dbReference type="InterPro" id="IPR058328">
    <property type="entry name" value="DUF8015"/>
</dbReference>
<evidence type="ECO:0000313" key="3">
    <source>
        <dbReference type="Proteomes" id="UP001597034"/>
    </source>
</evidence>
<name>A0ABD6DMK3_9EURY</name>
<accession>A0ABD6DMK3</accession>
<keyword evidence="1" id="KW-0812">Transmembrane</keyword>
<reference evidence="2 3" key="1">
    <citation type="journal article" date="2019" name="Int. J. Syst. Evol. Microbiol.">
        <title>The Global Catalogue of Microorganisms (GCM) 10K type strain sequencing project: providing services to taxonomists for standard genome sequencing and annotation.</title>
        <authorList>
            <consortium name="The Broad Institute Genomics Platform"/>
            <consortium name="The Broad Institute Genome Sequencing Center for Infectious Disease"/>
            <person name="Wu L."/>
            <person name="Ma J."/>
        </authorList>
    </citation>
    <scope>NUCLEOTIDE SEQUENCE [LARGE SCALE GENOMIC DNA]</scope>
    <source>
        <strain evidence="2 3">CGMCC 1.10390</strain>
    </source>
</reference>
<gene>
    <name evidence="2" type="ORF">ACFSBL_17915</name>
</gene>
<keyword evidence="1" id="KW-1133">Transmembrane helix</keyword>
<organism evidence="2 3">
    <name type="scientific">Haloarchaeobius litoreus</name>
    <dbReference type="NCBI Taxonomy" id="755306"/>
    <lineage>
        <taxon>Archaea</taxon>
        <taxon>Methanobacteriati</taxon>
        <taxon>Methanobacteriota</taxon>
        <taxon>Stenosarchaea group</taxon>
        <taxon>Halobacteria</taxon>
        <taxon>Halobacteriales</taxon>
        <taxon>Halorubellaceae</taxon>
        <taxon>Haloarchaeobius</taxon>
    </lineage>
</organism>
<sequence length="54" mass="5790">MKRPDLVLFLIPVTYGLVGIGLLLLDVNVYNASLYASSLVCAIIAQALFVDPPV</sequence>
<keyword evidence="3" id="KW-1185">Reference proteome</keyword>
<evidence type="ECO:0008006" key="4">
    <source>
        <dbReference type="Google" id="ProtNLM"/>
    </source>
</evidence>
<evidence type="ECO:0000256" key="1">
    <source>
        <dbReference type="SAM" id="Phobius"/>
    </source>
</evidence>
<dbReference type="AlphaFoldDB" id="A0ABD6DMK3"/>
<dbReference type="EMBL" id="JBHUDO010000004">
    <property type="protein sequence ID" value="MFD1647571.1"/>
    <property type="molecule type" value="Genomic_DNA"/>
</dbReference>
<keyword evidence="1" id="KW-0472">Membrane</keyword>
<dbReference type="Proteomes" id="UP001597034">
    <property type="component" value="Unassembled WGS sequence"/>
</dbReference>
<protein>
    <recommendedName>
        <fullName evidence="4">Branched-chain amino acid ABC transporter permease</fullName>
    </recommendedName>
</protein>
<dbReference type="RefSeq" id="WP_256401946.1">
    <property type="nucleotide sequence ID" value="NZ_JANHJR010000004.1"/>
</dbReference>
<proteinExistence type="predicted"/>
<dbReference type="Pfam" id="PF26047">
    <property type="entry name" value="DUF8015"/>
    <property type="match status" value="1"/>
</dbReference>
<feature type="transmembrane region" description="Helical" evidence="1">
    <location>
        <begin position="6"/>
        <end position="25"/>
    </location>
</feature>